<evidence type="ECO:0000256" key="1">
    <source>
        <dbReference type="SAM" id="MobiDB-lite"/>
    </source>
</evidence>
<feature type="signal peptide" evidence="2">
    <location>
        <begin position="1"/>
        <end position="28"/>
    </location>
</feature>
<name>A0A4Q7EEZ4_9CYAN</name>
<dbReference type="EMBL" id="QVFV01000001">
    <property type="protein sequence ID" value="RZM81772.1"/>
    <property type="molecule type" value="Genomic_DNA"/>
</dbReference>
<gene>
    <name evidence="3" type="ORF">DYY88_00340</name>
</gene>
<dbReference type="InterPro" id="IPR010131">
    <property type="entry name" value="MdtP/NodT-like"/>
</dbReference>
<dbReference type="OrthoDB" id="188180at2"/>
<accession>A0A4Q7EEZ4</accession>
<keyword evidence="2" id="KW-0732">Signal</keyword>
<sequence>MVFRPQLVGSLAGSLVLLGAIAPIPAAANSPLQPTSTLPAMEASNDPPPVDQLPMLESESSGSAGDRPQVALNLTDLIQLVVVGNRDLRDRQLQRLIEQQQLVEAESRFDPRFTPAVGLGVTQTFEDDVTLERNLRGSIGGSSTEIGDRATLTQSAGVLGEVTTRQGTQIGLTLDALGDTPIGLRLTQPLLRGAGTAINEAPVEIARLQESQNGLGLQQTLIETVSTTVTQYTSLIQAQEAVAIQAQALARRQQQLEILTALVEAGRRAAVELADTRRSVANAERDLLVAQTGLEAANTALLDQLGTDQAVLFVAAADTVRDLFQAAVARVEPYDVETLVAIAYQQRPDYRQTLLAQDVAELNLAVAADDLRWQLNLEGDADLGDLSTTTVGLVARRTFDDPALETAQVRREVERAQQANRLAQQRIAIRNEITNRLNTVQTNLVRVDAARRATENARLQLNATRELFERGRPGGNLFQVISQEENLVEAQNQELRAEIEFLNSVVALDQSVGITLEIWQDEVNFAPALSPSTATEPLAPTDVTEIEVEAP</sequence>
<evidence type="ECO:0000256" key="2">
    <source>
        <dbReference type="SAM" id="SignalP"/>
    </source>
</evidence>
<protein>
    <submittedName>
        <fullName evidence="3">TolC family protein</fullName>
    </submittedName>
</protein>
<evidence type="ECO:0000313" key="3">
    <source>
        <dbReference type="EMBL" id="RZM81772.1"/>
    </source>
</evidence>
<organism evidence="3 4">
    <name type="scientific">Leptolyngbya iicbica LK</name>
    <dbReference type="NCBI Taxonomy" id="2294035"/>
    <lineage>
        <taxon>Bacteria</taxon>
        <taxon>Bacillati</taxon>
        <taxon>Cyanobacteriota</taxon>
        <taxon>Cyanophyceae</taxon>
        <taxon>Leptolyngbyales</taxon>
        <taxon>Leptolyngbyaceae</taxon>
        <taxon>Leptolyngbya group</taxon>
        <taxon>Leptolyngbya</taxon>
        <taxon>Leptolyngbya iicbica</taxon>
    </lineage>
</organism>
<dbReference type="Gene3D" id="1.20.1600.10">
    <property type="entry name" value="Outer membrane efflux proteins (OEP)"/>
    <property type="match status" value="1"/>
</dbReference>
<comment type="caution">
    <text evidence="3">The sequence shown here is derived from an EMBL/GenBank/DDBJ whole genome shotgun (WGS) entry which is preliminary data.</text>
</comment>
<dbReference type="PANTHER" id="PTHR30203">
    <property type="entry name" value="OUTER MEMBRANE CATION EFFLUX PROTEIN"/>
    <property type="match status" value="1"/>
</dbReference>
<dbReference type="AlphaFoldDB" id="A0A4Q7EEZ4"/>
<dbReference type="SUPFAM" id="SSF56954">
    <property type="entry name" value="Outer membrane efflux proteins (OEP)"/>
    <property type="match status" value="1"/>
</dbReference>
<feature type="region of interest" description="Disordered" evidence="1">
    <location>
        <begin position="33"/>
        <end position="67"/>
    </location>
</feature>
<feature type="chain" id="PRO_5020674614" evidence="2">
    <location>
        <begin position="29"/>
        <end position="551"/>
    </location>
</feature>
<dbReference type="Proteomes" id="UP000292459">
    <property type="component" value="Unassembled WGS sequence"/>
</dbReference>
<evidence type="ECO:0000313" key="4">
    <source>
        <dbReference type="Proteomes" id="UP000292459"/>
    </source>
</evidence>
<dbReference type="GO" id="GO:0015562">
    <property type="term" value="F:efflux transmembrane transporter activity"/>
    <property type="evidence" value="ECO:0007669"/>
    <property type="project" value="InterPro"/>
</dbReference>
<keyword evidence="4" id="KW-1185">Reference proteome</keyword>
<dbReference type="PANTHER" id="PTHR30203:SF30">
    <property type="entry name" value="OUTER MEMBRANE PROTEIN-RELATED"/>
    <property type="match status" value="1"/>
</dbReference>
<proteinExistence type="predicted"/>
<dbReference type="RefSeq" id="WP_084606906.1">
    <property type="nucleotide sequence ID" value="NZ_QVFV01000001.1"/>
</dbReference>
<reference evidence="3 4" key="1">
    <citation type="submission" date="2018-11" db="EMBL/GenBank/DDBJ databases">
        <title>Whole genome sequencing of an environmental sample.</title>
        <authorList>
            <person name="Sarangi A.N."/>
            <person name="Singh D."/>
            <person name="Tripathy S."/>
        </authorList>
    </citation>
    <scope>NUCLEOTIDE SEQUENCE [LARGE SCALE GENOMIC DNA]</scope>
    <source>
        <strain evidence="3 4">Lakshadweep</strain>
    </source>
</reference>
<feature type="region of interest" description="Disordered" evidence="1">
    <location>
        <begin position="531"/>
        <end position="551"/>
    </location>
</feature>